<dbReference type="SUPFAM" id="SSF52304">
    <property type="entry name" value="Type II 3-dehydroquinate dehydratase"/>
    <property type="match status" value="1"/>
</dbReference>
<dbReference type="UniPathway" id="UPA00053">
    <property type="reaction ID" value="UER00086"/>
</dbReference>
<protein>
    <recommendedName>
        <fullName evidence="6 8">3-dehydroquinate dehydratase</fullName>
        <shortName evidence="8">3-dehydroquinase</shortName>
        <ecNumber evidence="6 8">4.2.1.10</ecNumber>
    </recommendedName>
    <alternativeName>
        <fullName evidence="8">Type II DHQase</fullName>
    </alternativeName>
</protein>
<evidence type="ECO:0000313" key="12">
    <source>
        <dbReference type="EMBL" id="OSM01864.1"/>
    </source>
</evidence>
<evidence type="ECO:0000256" key="10">
    <source>
        <dbReference type="PIRSR" id="PIRSR001399-2"/>
    </source>
</evidence>
<dbReference type="GO" id="GO:0009073">
    <property type="term" value="P:aromatic amino acid family biosynthetic process"/>
    <property type="evidence" value="ECO:0007669"/>
    <property type="project" value="UniProtKB-KW"/>
</dbReference>
<evidence type="ECO:0000256" key="5">
    <source>
        <dbReference type="ARBA" id="ARBA00011193"/>
    </source>
</evidence>
<dbReference type="PIRSF" id="PIRSF001399">
    <property type="entry name" value="DHquinase_II"/>
    <property type="match status" value="1"/>
</dbReference>
<comment type="caution">
    <text evidence="12">The sequence shown here is derived from an EMBL/GenBank/DDBJ whole genome shotgun (WGS) entry which is preliminary data.</text>
</comment>
<dbReference type="InterPro" id="IPR018509">
    <property type="entry name" value="DHquinase_II_CS"/>
</dbReference>
<feature type="site" description="Transition state stabilizer" evidence="8 11">
    <location>
        <position position="27"/>
    </location>
</feature>
<dbReference type="CDD" id="cd00466">
    <property type="entry name" value="DHQase_II"/>
    <property type="match status" value="1"/>
</dbReference>
<evidence type="ECO:0000256" key="1">
    <source>
        <dbReference type="ARBA" id="ARBA00001864"/>
    </source>
</evidence>
<evidence type="ECO:0000256" key="4">
    <source>
        <dbReference type="ARBA" id="ARBA00011037"/>
    </source>
</evidence>
<evidence type="ECO:0000256" key="11">
    <source>
        <dbReference type="PIRSR" id="PIRSR001399-3"/>
    </source>
</evidence>
<feature type="active site" description="Proton acceptor" evidence="8 9">
    <location>
        <position position="32"/>
    </location>
</feature>
<proteinExistence type="inferred from homology"/>
<dbReference type="PANTHER" id="PTHR21272">
    <property type="entry name" value="CATABOLIC 3-DEHYDROQUINASE"/>
    <property type="match status" value="1"/>
</dbReference>
<dbReference type="NCBIfam" id="NF003807">
    <property type="entry name" value="PRK05395.1-4"/>
    <property type="match status" value="1"/>
</dbReference>
<keyword evidence="7 8" id="KW-0456">Lyase</keyword>
<feature type="binding site" evidence="8 10">
    <location>
        <begin position="110"/>
        <end position="111"/>
    </location>
    <ligand>
        <name>substrate</name>
    </ligand>
</feature>
<dbReference type="Proteomes" id="UP000194003">
    <property type="component" value="Unassembled WGS sequence"/>
</dbReference>
<dbReference type="STRING" id="1434232.MAIT1_01915"/>
<dbReference type="EMBL" id="LVJN01000020">
    <property type="protein sequence ID" value="OSM01864.1"/>
    <property type="molecule type" value="Genomic_DNA"/>
</dbReference>
<reference evidence="12 13" key="1">
    <citation type="journal article" date="2016" name="BMC Genomics">
        <title>Combined genomic and structural analyses of a cultured magnetotactic bacterium reveals its niche adaptation to a dynamic environment.</title>
        <authorList>
            <person name="Araujo A.C."/>
            <person name="Morillo V."/>
            <person name="Cypriano J."/>
            <person name="Teixeira L.C."/>
            <person name="Leao P."/>
            <person name="Lyra S."/>
            <person name="Almeida L.G."/>
            <person name="Bazylinski D.A."/>
            <person name="Vasconcellos A.T."/>
            <person name="Abreu F."/>
            <person name="Lins U."/>
        </authorList>
    </citation>
    <scope>NUCLEOTIDE SEQUENCE [LARGE SCALE GENOMIC DNA]</scope>
    <source>
        <strain evidence="12 13">IT-1</strain>
    </source>
</reference>
<dbReference type="EC" id="4.2.1.10" evidence="6 8"/>
<feature type="binding site" evidence="8 10">
    <location>
        <position position="89"/>
    </location>
    <ligand>
        <name>substrate</name>
    </ligand>
</feature>
<feature type="binding site" evidence="8 10">
    <location>
        <position position="83"/>
    </location>
    <ligand>
        <name>substrate</name>
    </ligand>
</feature>
<feature type="binding site" evidence="8 10">
    <location>
        <position position="96"/>
    </location>
    <ligand>
        <name>substrate</name>
    </ligand>
</feature>
<dbReference type="PROSITE" id="PS01029">
    <property type="entry name" value="DEHYDROQUINASE_II"/>
    <property type="match status" value="1"/>
</dbReference>
<keyword evidence="8" id="KW-0028">Amino-acid biosynthesis</keyword>
<comment type="catalytic activity">
    <reaction evidence="1 8">
        <text>3-dehydroquinate = 3-dehydroshikimate + H2O</text>
        <dbReference type="Rhea" id="RHEA:21096"/>
        <dbReference type="ChEBI" id="CHEBI:15377"/>
        <dbReference type="ChEBI" id="CHEBI:16630"/>
        <dbReference type="ChEBI" id="CHEBI:32364"/>
        <dbReference type="EC" id="4.2.1.10"/>
    </reaction>
</comment>
<dbReference type="GO" id="GO:0003855">
    <property type="term" value="F:3-dehydroquinate dehydratase activity"/>
    <property type="evidence" value="ECO:0007669"/>
    <property type="project" value="UniProtKB-UniRule"/>
</dbReference>
<comment type="subunit">
    <text evidence="5 8">Homododecamer.</text>
</comment>
<feature type="active site" description="Proton donor" evidence="8 9">
    <location>
        <position position="109"/>
    </location>
</feature>
<dbReference type="Gene3D" id="3.40.50.9100">
    <property type="entry name" value="Dehydroquinase, class II"/>
    <property type="match status" value="1"/>
</dbReference>
<dbReference type="Pfam" id="PF01220">
    <property type="entry name" value="DHquinase_II"/>
    <property type="match status" value="1"/>
</dbReference>
<dbReference type="GO" id="GO:0008652">
    <property type="term" value="P:amino acid biosynthetic process"/>
    <property type="evidence" value="ECO:0007669"/>
    <property type="project" value="UniProtKB-KW"/>
</dbReference>
<organism evidence="12 13">
    <name type="scientific">Magnetofaba australis IT-1</name>
    <dbReference type="NCBI Taxonomy" id="1434232"/>
    <lineage>
        <taxon>Bacteria</taxon>
        <taxon>Pseudomonadati</taxon>
        <taxon>Pseudomonadota</taxon>
        <taxon>Magnetococcia</taxon>
        <taxon>Magnetococcales</taxon>
        <taxon>Magnetococcaceae</taxon>
        <taxon>Magnetofaba</taxon>
    </lineage>
</organism>
<gene>
    <name evidence="8" type="primary">aroQ</name>
    <name evidence="12" type="ORF">MAIT1_01915</name>
</gene>
<dbReference type="NCBIfam" id="NF003805">
    <property type="entry name" value="PRK05395.1-2"/>
    <property type="match status" value="1"/>
</dbReference>
<dbReference type="NCBIfam" id="NF003804">
    <property type="entry name" value="PRK05395.1-1"/>
    <property type="match status" value="1"/>
</dbReference>
<accession>A0A1Y2K418</accession>
<dbReference type="AlphaFoldDB" id="A0A1Y2K418"/>
<evidence type="ECO:0000313" key="13">
    <source>
        <dbReference type="Proteomes" id="UP000194003"/>
    </source>
</evidence>
<dbReference type="GO" id="GO:0009423">
    <property type="term" value="P:chorismate biosynthetic process"/>
    <property type="evidence" value="ECO:0007669"/>
    <property type="project" value="UniProtKB-UniRule"/>
</dbReference>
<name>A0A1Y2K418_9PROT</name>
<keyword evidence="8" id="KW-0057">Aromatic amino acid biosynthesis</keyword>
<evidence type="ECO:0000256" key="7">
    <source>
        <dbReference type="ARBA" id="ARBA00023239"/>
    </source>
</evidence>
<dbReference type="InterPro" id="IPR001874">
    <property type="entry name" value="DHquinase_II"/>
</dbReference>
<evidence type="ECO:0000256" key="6">
    <source>
        <dbReference type="ARBA" id="ARBA00012060"/>
    </source>
</evidence>
<dbReference type="HAMAP" id="MF_00169">
    <property type="entry name" value="AroQ"/>
    <property type="match status" value="1"/>
</dbReference>
<comment type="pathway">
    <text evidence="3 8">Metabolic intermediate biosynthesis; chorismate biosynthesis; chorismate from D-erythrose 4-phosphate and phosphoenolpyruvate: step 3/7.</text>
</comment>
<evidence type="ECO:0000256" key="3">
    <source>
        <dbReference type="ARBA" id="ARBA00004902"/>
    </source>
</evidence>
<evidence type="ECO:0000256" key="9">
    <source>
        <dbReference type="PIRSR" id="PIRSR001399-1"/>
    </source>
</evidence>
<feature type="binding site" evidence="8 10">
    <location>
        <position position="120"/>
    </location>
    <ligand>
        <name>substrate</name>
    </ligand>
</feature>
<dbReference type="NCBIfam" id="NF003806">
    <property type="entry name" value="PRK05395.1-3"/>
    <property type="match status" value="1"/>
</dbReference>
<comment type="function">
    <text evidence="2 8">Catalyzes a trans-dehydration via an enolate intermediate.</text>
</comment>
<keyword evidence="13" id="KW-1185">Reference proteome</keyword>
<dbReference type="PANTHER" id="PTHR21272:SF3">
    <property type="entry name" value="CATABOLIC 3-DEHYDROQUINASE"/>
    <property type="match status" value="1"/>
</dbReference>
<evidence type="ECO:0000256" key="2">
    <source>
        <dbReference type="ARBA" id="ARBA00003924"/>
    </source>
</evidence>
<sequence>MKRGEMSQQAWRILVVNGPNLNMLGLREAHLYGALTLEDVEQLCRQRAEGLGASLAFMQSNHEGVLVDRIQQAREDADLVIINPAAYTHTSVAIRDALLAADKPVIEVHISNIHKREPFRHHSYVSDIAVGQVVGLGVAGYGYAIEAGVAYLNAQQQD</sequence>
<comment type="similarity">
    <text evidence="4 8">Belongs to the type-II 3-dehydroquinase family.</text>
</comment>
<dbReference type="GO" id="GO:0019631">
    <property type="term" value="P:quinate catabolic process"/>
    <property type="evidence" value="ECO:0007669"/>
    <property type="project" value="TreeGrafter"/>
</dbReference>
<dbReference type="NCBIfam" id="TIGR01088">
    <property type="entry name" value="aroQ"/>
    <property type="match status" value="1"/>
</dbReference>
<evidence type="ECO:0000256" key="8">
    <source>
        <dbReference type="HAMAP-Rule" id="MF_00169"/>
    </source>
</evidence>
<dbReference type="InterPro" id="IPR036441">
    <property type="entry name" value="DHquinase_II_sf"/>
</dbReference>